<accession>A0AC34G9U2</accession>
<protein>
    <submittedName>
        <fullName evidence="2">Fungal lipase-like domain-containing protein</fullName>
    </submittedName>
</protein>
<organism evidence="1 2">
    <name type="scientific">Panagrolaimus sp. ES5</name>
    <dbReference type="NCBI Taxonomy" id="591445"/>
    <lineage>
        <taxon>Eukaryota</taxon>
        <taxon>Metazoa</taxon>
        <taxon>Ecdysozoa</taxon>
        <taxon>Nematoda</taxon>
        <taxon>Chromadorea</taxon>
        <taxon>Rhabditida</taxon>
        <taxon>Tylenchina</taxon>
        <taxon>Panagrolaimomorpha</taxon>
        <taxon>Panagrolaimoidea</taxon>
        <taxon>Panagrolaimidae</taxon>
        <taxon>Panagrolaimus</taxon>
    </lineage>
</organism>
<name>A0AC34G9U2_9BILA</name>
<dbReference type="Proteomes" id="UP000887579">
    <property type="component" value="Unplaced"/>
</dbReference>
<dbReference type="WBParaSite" id="ES5_v2.g26158.t1">
    <property type="protein sequence ID" value="ES5_v2.g26158.t1"/>
    <property type="gene ID" value="ES5_v2.g26158"/>
</dbReference>
<evidence type="ECO:0000313" key="1">
    <source>
        <dbReference type="Proteomes" id="UP000887579"/>
    </source>
</evidence>
<reference evidence="2" key="1">
    <citation type="submission" date="2022-11" db="UniProtKB">
        <authorList>
            <consortium name="WormBaseParasite"/>
        </authorList>
    </citation>
    <scope>IDENTIFICATION</scope>
</reference>
<evidence type="ECO:0000313" key="2">
    <source>
        <dbReference type="WBParaSite" id="ES5_v2.g26158.t1"/>
    </source>
</evidence>
<sequence>MASLAATTIATSKLFDPNKIKLVSFGQPRTGDDNYAALVDSTIPYVFRVVHKADIVPAYPLNVSIIYDYSHHKSEVWFNNEMSVEDSWIECDEDDSWECSRSVRPHHIEDHFYYFGVTIGMANSSCKKRNPYI</sequence>
<proteinExistence type="predicted"/>